<evidence type="ECO:0000256" key="1">
    <source>
        <dbReference type="SAM" id="MobiDB-lite"/>
    </source>
</evidence>
<dbReference type="Proteomes" id="UP000722485">
    <property type="component" value="Unassembled WGS sequence"/>
</dbReference>
<dbReference type="AlphaFoldDB" id="A0A9P5H9B1"/>
<feature type="region of interest" description="Disordered" evidence="1">
    <location>
        <begin position="1"/>
        <end position="100"/>
    </location>
</feature>
<feature type="compositionally biased region" description="Polar residues" evidence="1">
    <location>
        <begin position="1"/>
        <end position="14"/>
    </location>
</feature>
<feature type="compositionally biased region" description="Polar residues" evidence="1">
    <location>
        <begin position="82"/>
        <end position="94"/>
    </location>
</feature>
<organism evidence="2 3">
    <name type="scientific">Cylindrodendrum hubeiense</name>
    <dbReference type="NCBI Taxonomy" id="595255"/>
    <lineage>
        <taxon>Eukaryota</taxon>
        <taxon>Fungi</taxon>
        <taxon>Dikarya</taxon>
        <taxon>Ascomycota</taxon>
        <taxon>Pezizomycotina</taxon>
        <taxon>Sordariomycetes</taxon>
        <taxon>Hypocreomycetidae</taxon>
        <taxon>Hypocreales</taxon>
        <taxon>Nectriaceae</taxon>
        <taxon>Cylindrodendrum</taxon>
    </lineage>
</organism>
<name>A0A9P5H9B1_9HYPO</name>
<feature type="compositionally biased region" description="Basic residues" evidence="1">
    <location>
        <begin position="71"/>
        <end position="81"/>
    </location>
</feature>
<reference evidence="2" key="1">
    <citation type="submission" date="2020-03" db="EMBL/GenBank/DDBJ databases">
        <title>Draft Genome Sequence of Cylindrodendrum hubeiense.</title>
        <authorList>
            <person name="Buettner E."/>
            <person name="Kellner H."/>
        </authorList>
    </citation>
    <scope>NUCLEOTIDE SEQUENCE</scope>
    <source>
        <strain evidence="2">IHI 201604</strain>
    </source>
</reference>
<sequence length="339" mass="36467">MPTSFYRQPITLESASKDAEGGGRSATPRAKSPLARLFLPSPSRQRTQAAGEGSPHLDAGLTMGGILTGPRPRKICRRRAKGSSTEDPGSSSDLRGSWRRPAWHPGELPVLGAAAPTLAENHLGEECDLLDNQGGATYPGARVTQTTSGSEQDGDLSPWETRGVDRLRDDSVVGAAALAWHVVSRPAAIPPYAGYTPGTIEALPHALVFRNSPLSATDLTGFSRGVKRATPRTTSSSPAHPKAHRQICNNLHTTSKQILDFRPRPKNPVAQTHLLRTTTPSSTMPAHPFPPRTLGSSPERLHQLHATERPWMPRLAAFGGDNPAQSQLKRHLPVGSWRV</sequence>
<evidence type="ECO:0000313" key="2">
    <source>
        <dbReference type="EMBL" id="KAF7551115.1"/>
    </source>
</evidence>
<gene>
    <name evidence="2" type="ORF">G7Z17_g5237</name>
</gene>
<protein>
    <submittedName>
        <fullName evidence="2">Uncharacterized protein</fullName>
    </submittedName>
</protein>
<evidence type="ECO:0000313" key="3">
    <source>
        <dbReference type="Proteomes" id="UP000722485"/>
    </source>
</evidence>
<dbReference type="EMBL" id="JAANBB010000084">
    <property type="protein sequence ID" value="KAF7551115.1"/>
    <property type="molecule type" value="Genomic_DNA"/>
</dbReference>
<proteinExistence type="predicted"/>
<accession>A0A9P5H9B1</accession>
<keyword evidence="3" id="KW-1185">Reference proteome</keyword>
<comment type="caution">
    <text evidence="2">The sequence shown here is derived from an EMBL/GenBank/DDBJ whole genome shotgun (WGS) entry which is preliminary data.</text>
</comment>